<dbReference type="KEGG" id="bbig:BBBOND_0005395"/>
<gene>
    <name evidence="1" type="ORF">BBBOND_0005395</name>
</gene>
<dbReference type="AlphaFoldDB" id="A0A061BKA8"/>
<protein>
    <submittedName>
        <fullName evidence="1">Uncharacterized protein</fullName>
    </submittedName>
</protein>
<dbReference type="EMBL" id="LK055220">
    <property type="protein sequence ID" value="CDR71877.1"/>
    <property type="molecule type" value="Genomic_DNA"/>
</dbReference>
<proteinExistence type="predicted"/>
<reference evidence="1" key="1">
    <citation type="journal article" date="2014" name="Nucleic Acids Res.">
        <title>The evolutionary dynamics of variant antigen genes in Babesia reveal a history of genomic innovation underlying host-parasite interaction.</title>
        <authorList>
            <person name="Jackson A.P."/>
            <person name="Otto T.D."/>
            <person name="Darby A."/>
            <person name="Ramaprasad A."/>
            <person name="Xia D."/>
            <person name="Echaide I.E."/>
            <person name="Farber M."/>
            <person name="Gahlot S."/>
            <person name="Gamble J."/>
            <person name="Gupta D."/>
            <person name="Gupta Y."/>
            <person name="Jackson L."/>
            <person name="Malandrin L."/>
            <person name="Malas T.B."/>
            <person name="Moussa E."/>
            <person name="Nair M."/>
            <person name="Reid A.J."/>
            <person name="Sanders M."/>
            <person name="Sharma J."/>
            <person name="Tracey A."/>
            <person name="Quail M.A."/>
            <person name="Weir W."/>
            <person name="Wastling J.M."/>
            <person name="Hall N."/>
            <person name="Willadsen P."/>
            <person name="Lingelbach K."/>
            <person name="Shiels B."/>
            <person name="Tait A."/>
            <person name="Berriman M."/>
            <person name="Allred D.R."/>
            <person name="Pain A."/>
        </authorList>
    </citation>
    <scope>NUCLEOTIDE SEQUENCE</scope>
    <source>
        <strain evidence="1">Bond</strain>
    </source>
</reference>
<organism evidence="1">
    <name type="scientific">Babesia bigemina</name>
    <dbReference type="NCBI Taxonomy" id="5866"/>
    <lineage>
        <taxon>Eukaryota</taxon>
        <taxon>Sar</taxon>
        <taxon>Alveolata</taxon>
        <taxon>Apicomplexa</taxon>
        <taxon>Aconoidasida</taxon>
        <taxon>Piroplasmida</taxon>
        <taxon>Babesiidae</taxon>
        <taxon>Babesia</taxon>
    </lineage>
</organism>
<sequence length="16" mass="1797">MVMVMVVMVLTSCLKL</sequence>
<accession>A0A061BKA8</accession>
<dbReference type="VEuPathDB" id="PiroplasmaDB:BBBOND_0005395"/>
<dbReference type="GeneID" id="24562094"/>
<name>A0A061BKA8_BABBI</name>
<evidence type="ECO:0000313" key="1">
    <source>
        <dbReference type="EMBL" id="CDR71877.1"/>
    </source>
</evidence>
<reference evidence="1" key="2">
    <citation type="submission" date="2014-06" db="EMBL/GenBank/DDBJ databases">
        <authorList>
            <person name="Aslett M."/>
            <person name="De Silva Nishadi"/>
        </authorList>
    </citation>
    <scope>NUCLEOTIDE SEQUENCE</scope>
    <source>
        <strain evidence="1">Bond</strain>
    </source>
</reference>
<dbReference type="RefSeq" id="XP_012770820.1">
    <property type="nucleotide sequence ID" value="XM_012915366.1"/>
</dbReference>